<accession>A0A197JZG4</accession>
<dbReference type="PANTHER" id="PTHR13522">
    <property type="entry name" value="U6 SNRNA PHOSPHODIESTERASE 1"/>
    <property type="match status" value="1"/>
</dbReference>
<dbReference type="GO" id="GO:0034477">
    <property type="term" value="P:U6 snRNA 3'-end processing"/>
    <property type="evidence" value="ECO:0007669"/>
    <property type="project" value="InterPro"/>
</dbReference>
<dbReference type="Proteomes" id="UP000078512">
    <property type="component" value="Unassembled WGS sequence"/>
</dbReference>
<keyword evidence="9" id="KW-1185">Reference proteome</keyword>
<keyword evidence="1" id="KW-0540">Nuclease</keyword>
<evidence type="ECO:0000256" key="2">
    <source>
        <dbReference type="ARBA" id="ARBA00022801"/>
    </source>
</evidence>
<evidence type="ECO:0000256" key="6">
    <source>
        <dbReference type="ARBA" id="ARBA00030030"/>
    </source>
</evidence>
<dbReference type="EMBL" id="KV442034">
    <property type="protein sequence ID" value="OAQ30620.1"/>
    <property type="molecule type" value="Genomic_DNA"/>
</dbReference>
<dbReference type="GO" id="GO:0005634">
    <property type="term" value="C:nucleus"/>
    <property type="evidence" value="ECO:0007669"/>
    <property type="project" value="TreeGrafter"/>
</dbReference>
<organism evidence="8 9">
    <name type="scientific">Linnemannia elongata AG-77</name>
    <dbReference type="NCBI Taxonomy" id="1314771"/>
    <lineage>
        <taxon>Eukaryota</taxon>
        <taxon>Fungi</taxon>
        <taxon>Fungi incertae sedis</taxon>
        <taxon>Mucoromycota</taxon>
        <taxon>Mortierellomycotina</taxon>
        <taxon>Mortierellomycetes</taxon>
        <taxon>Mortierellales</taxon>
        <taxon>Mortierellaceae</taxon>
        <taxon>Linnemannia</taxon>
    </lineage>
</organism>
<keyword evidence="2" id="KW-0378">Hydrolase</keyword>
<evidence type="ECO:0000256" key="5">
    <source>
        <dbReference type="ARBA" id="ARBA00029543"/>
    </source>
</evidence>
<evidence type="ECO:0000256" key="3">
    <source>
        <dbReference type="ARBA" id="ARBA00023239"/>
    </source>
</evidence>
<evidence type="ECO:0000256" key="4">
    <source>
        <dbReference type="ARBA" id="ARBA00023242"/>
    </source>
</evidence>
<reference evidence="8 9" key="1">
    <citation type="submission" date="2016-05" db="EMBL/GenBank/DDBJ databases">
        <title>Genome sequencing reveals origins of a unique bacterial endosymbiosis in the earliest lineages of terrestrial Fungi.</title>
        <authorList>
            <consortium name="DOE Joint Genome Institute"/>
            <person name="Uehling J."/>
            <person name="Gryganskyi A."/>
            <person name="Hameed K."/>
            <person name="Tschaplinski T."/>
            <person name="Misztal P."/>
            <person name="Wu S."/>
            <person name="Desiro A."/>
            <person name="Vande Pol N."/>
            <person name="Du Z.-Y."/>
            <person name="Zienkiewicz A."/>
            <person name="Zienkiewicz K."/>
            <person name="Morin E."/>
            <person name="Tisserant E."/>
            <person name="Splivallo R."/>
            <person name="Hainaut M."/>
            <person name="Henrissat B."/>
            <person name="Ohm R."/>
            <person name="Kuo A."/>
            <person name="Yan J."/>
            <person name="Lipzen A."/>
            <person name="Nolan M."/>
            <person name="Labutti K."/>
            <person name="Barry K."/>
            <person name="Goldstein A."/>
            <person name="Labbe J."/>
            <person name="Schadt C."/>
            <person name="Tuskan G."/>
            <person name="Grigoriev I."/>
            <person name="Martin F."/>
            <person name="Vilgalys R."/>
            <person name="Bonito G."/>
        </authorList>
    </citation>
    <scope>NUCLEOTIDE SEQUENCE [LARGE SCALE GENOMIC DNA]</scope>
    <source>
        <strain evidence="8 9">AG-77</strain>
    </source>
</reference>
<dbReference type="InterPro" id="IPR027521">
    <property type="entry name" value="Usb1"/>
</dbReference>
<evidence type="ECO:0000313" key="8">
    <source>
        <dbReference type="EMBL" id="OAQ30620.1"/>
    </source>
</evidence>
<sequence>MPLVDYGSSSDEDGNEIQGISTTNSLGGKHQISNAIPLTRQQTGNKRQLEPASDVEKGRKKVSLPPLPSTLIDLYKDRERPPDNPDRHQGRIRARAHVDGSWPVHVYLEVKLSHELFDIVSTLTKTARSLAPSTISMLQSVESLKKKGDIPVEAESAEDATELHISLTRPIYLQELHLGHFASDIRDTFKNRKRFNVNFSGVQSFSNDDQTRSFLSLRVGAGHAQLESLVAEMDVIAQRYSQPKFYPDPQFHASFAWALGGGVLNPKVVDSMSELDGELGHDLRHCSVKVKKVSWKIGQKTGSVELLVD</sequence>
<proteinExistence type="predicted"/>
<keyword evidence="4" id="KW-0539">Nucleus</keyword>
<dbReference type="AlphaFoldDB" id="A0A197JZG4"/>
<evidence type="ECO:0000256" key="7">
    <source>
        <dbReference type="SAM" id="MobiDB-lite"/>
    </source>
</evidence>
<dbReference type="STRING" id="1314771.A0A197JZG4"/>
<dbReference type="GO" id="GO:0016829">
    <property type="term" value="F:lyase activity"/>
    <property type="evidence" value="ECO:0007669"/>
    <property type="project" value="UniProtKB-KW"/>
</dbReference>
<dbReference type="OrthoDB" id="49151at2759"/>
<dbReference type="Gene3D" id="3.90.1140.10">
    <property type="entry name" value="Cyclic phosphodiesterase"/>
    <property type="match status" value="1"/>
</dbReference>
<dbReference type="Pfam" id="PF09749">
    <property type="entry name" value="HVSL"/>
    <property type="match status" value="1"/>
</dbReference>
<keyword evidence="3" id="KW-0456">Lyase</keyword>
<dbReference type="GO" id="GO:0000175">
    <property type="term" value="F:3'-5'-RNA exonuclease activity"/>
    <property type="evidence" value="ECO:0007669"/>
    <property type="project" value="TreeGrafter"/>
</dbReference>
<dbReference type="PANTHER" id="PTHR13522:SF3">
    <property type="entry name" value="U6 SNRNA PHOSPHODIESTERASE 1"/>
    <property type="match status" value="1"/>
</dbReference>
<gene>
    <name evidence="8" type="ORF">K457DRAFT_110517</name>
</gene>
<feature type="compositionally biased region" description="Polar residues" evidence="7">
    <location>
        <begin position="18"/>
        <end position="46"/>
    </location>
</feature>
<evidence type="ECO:0000256" key="1">
    <source>
        <dbReference type="ARBA" id="ARBA00022722"/>
    </source>
</evidence>
<name>A0A197JZG4_9FUNG</name>
<feature type="region of interest" description="Disordered" evidence="7">
    <location>
        <begin position="1"/>
        <end position="70"/>
    </location>
</feature>
<protein>
    <recommendedName>
        <fullName evidence="5">U6 snRNA phosphodiesterase 1</fullName>
    </recommendedName>
    <alternativeName>
        <fullName evidence="6">3'-5' RNA exonuclease USB1</fullName>
    </alternativeName>
</protein>
<evidence type="ECO:0000313" key="9">
    <source>
        <dbReference type="Proteomes" id="UP000078512"/>
    </source>
</evidence>